<keyword evidence="3 4" id="KW-0472">Membrane</keyword>
<feature type="transmembrane region" description="Helical" evidence="4">
    <location>
        <begin position="103"/>
        <end position="124"/>
    </location>
</feature>
<keyword evidence="4" id="KW-0186">Copper</keyword>
<keyword evidence="4" id="KW-0406">Ion transport</keyword>
<comment type="similarity">
    <text evidence="4">Belongs to the copper transporter (Ctr) (TC 1.A.56) family. SLC31A subfamily.</text>
</comment>
<evidence type="ECO:0000313" key="6">
    <source>
        <dbReference type="Proteomes" id="UP000494206"/>
    </source>
</evidence>
<dbReference type="PANTHER" id="PTHR12483:SF106">
    <property type="entry name" value="COPPER TRANSPORT PROTEIN"/>
    <property type="match status" value="1"/>
</dbReference>
<dbReference type="Proteomes" id="UP000494206">
    <property type="component" value="Unassembled WGS sequence"/>
</dbReference>
<feature type="transmembrane region" description="Helical" evidence="4">
    <location>
        <begin position="130"/>
        <end position="151"/>
    </location>
</feature>
<dbReference type="AlphaFoldDB" id="A0A8S1EZ17"/>
<sequence>MDMSMVLHFGEKEKILFAWWKTGSFSGMAVSMLITFLLCILYEAMKAFRYFLAVWQANKRRTTQSELAITNAAADSVSEDSVQFAPLLSISGLTKRLLSTYRIIQGILYGLQALLAYVLMLIVMTFNVNLILAVVVGEAVGYFLFTGTPLLDNNLADCC</sequence>
<feature type="transmembrane region" description="Helical" evidence="4">
    <location>
        <begin position="20"/>
        <end position="42"/>
    </location>
</feature>
<keyword evidence="6" id="KW-1185">Reference proteome</keyword>
<evidence type="ECO:0000256" key="2">
    <source>
        <dbReference type="ARBA" id="ARBA00022989"/>
    </source>
</evidence>
<keyword evidence="2 4" id="KW-1133">Transmembrane helix</keyword>
<organism evidence="5 6">
    <name type="scientific">Caenorhabditis bovis</name>
    <dbReference type="NCBI Taxonomy" id="2654633"/>
    <lineage>
        <taxon>Eukaryota</taxon>
        <taxon>Metazoa</taxon>
        <taxon>Ecdysozoa</taxon>
        <taxon>Nematoda</taxon>
        <taxon>Chromadorea</taxon>
        <taxon>Rhabditida</taxon>
        <taxon>Rhabditina</taxon>
        <taxon>Rhabditomorpha</taxon>
        <taxon>Rhabditoidea</taxon>
        <taxon>Rhabditidae</taxon>
        <taxon>Peloderinae</taxon>
        <taxon>Caenorhabditis</taxon>
    </lineage>
</organism>
<dbReference type="InterPro" id="IPR007274">
    <property type="entry name" value="Cop_transporter"/>
</dbReference>
<keyword evidence="1 4" id="KW-0812">Transmembrane</keyword>
<comment type="caution">
    <text evidence="5">The sequence shown here is derived from an EMBL/GenBank/DDBJ whole genome shotgun (WGS) entry which is preliminary data.</text>
</comment>
<keyword evidence="4" id="KW-0187">Copper transport</keyword>
<dbReference type="EMBL" id="CADEPM010000004">
    <property type="protein sequence ID" value="CAB3405056.1"/>
    <property type="molecule type" value="Genomic_DNA"/>
</dbReference>
<dbReference type="GO" id="GO:0016020">
    <property type="term" value="C:membrane"/>
    <property type="evidence" value="ECO:0007669"/>
    <property type="project" value="UniProtKB-SubCell"/>
</dbReference>
<protein>
    <recommendedName>
        <fullName evidence="4">Copper transport protein</fullName>
    </recommendedName>
</protein>
<gene>
    <name evidence="5" type="ORF">CBOVIS_LOCUS7301</name>
</gene>
<comment type="subcellular location">
    <subcellularLocation>
        <location evidence="4">Membrane</location>
        <topology evidence="4">Multi-pass membrane protein</topology>
    </subcellularLocation>
</comment>
<evidence type="ECO:0000256" key="3">
    <source>
        <dbReference type="ARBA" id="ARBA00023136"/>
    </source>
</evidence>
<keyword evidence="4" id="KW-0813">Transport</keyword>
<proteinExistence type="inferred from homology"/>
<accession>A0A8S1EZ17</accession>
<name>A0A8S1EZ17_9PELO</name>
<dbReference type="PANTHER" id="PTHR12483">
    <property type="entry name" value="SOLUTE CARRIER FAMILY 31 COPPER TRANSPORTERS"/>
    <property type="match status" value="1"/>
</dbReference>
<dbReference type="GO" id="GO:0005375">
    <property type="term" value="F:copper ion transmembrane transporter activity"/>
    <property type="evidence" value="ECO:0007669"/>
    <property type="project" value="UniProtKB-UniRule"/>
</dbReference>
<dbReference type="Pfam" id="PF04145">
    <property type="entry name" value="Ctr"/>
    <property type="match status" value="1"/>
</dbReference>
<dbReference type="OrthoDB" id="161814at2759"/>
<reference evidence="5 6" key="1">
    <citation type="submission" date="2020-04" db="EMBL/GenBank/DDBJ databases">
        <authorList>
            <person name="Laetsch R D."/>
            <person name="Stevens L."/>
            <person name="Kumar S."/>
            <person name="Blaxter L. M."/>
        </authorList>
    </citation>
    <scope>NUCLEOTIDE SEQUENCE [LARGE SCALE GENOMIC DNA]</scope>
</reference>
<evidence type="ECO:0000256" key="4">
    <source>
        <dbReference type="RuleBase" id="RU367022"/>
    </source>
</evidence>
<evidence type="ECO:0000256" key="1">
    <source>
        <dbReference type="ARBA" id="ARBA00022692"/>
    </source>
</evidence>
<evidence type="ECO:0000313" key="5">
    <source>
        <dbReference type="EMBL" id="CAB3405056.1"/>
    </source>
</evidence>